<dbReference type="EMBL" id="QXFT01000649">
    <property type="protein sequence ID" value="KAE9338792.1"/>
    <property type="molecule type" value="Genomic_DNA"/>
</dbReference>
<keyword evidence="5" id="KW-1185">Reference proteome</keyword>
<dbReference type="EMBL" id="QXFV01000653">
    <property type="protein sequence ID" value="KAE9031848.1"/>
    <property type="molecule type" value="Genomic_DNA"/>
</dbReference>
<evidence type="ECO:0000313" key="2">
    <source>
        <dbReference type="EMBL" id="KAE9031848.1"/>
    </source>
</evidence>
<dbReference type="Proteomes" id="UP000429607">
    <property type="component" value="Unassembled WGS sequence"/>
</dbReference>
<feature type="region of interest" description="Disordered" evidence="1">
    <location>
        <begin position="76"/>
        <end position="162"/>
    </location>
</feature>
<sequence>MGEAHPGGTKTSQTAAAIGMALGKHKRIHVEIEQAWVDYQLANGAPDGPEEQAGKIRRITRISVYKSRLIKEALEDNGRRLGNPSVGTTRAQSVPADNAERQRTRRAGISQEEQDTGREHNTERRRELRAELTPDEQEEELNQRERARRDAEEDEARKETTRIRRKCVRRGHALANHEDFDKSVVSGKNISNGHHVLPAIYACGYCGAWKWPGESGVSCCLWLLWGLEVAG</sequence>
<evidence type="ECO:0000256" key="1">
    <source>
        <dbReference type="SAM" id="MobiDB-lite"/>
    </source>
</evidence>
<feature type="compositionally biased region" description="Basic and acidic residues" evidence="1">
    <location>
        <begin position="115"/>
        <end position="132"/>
    </location>
</feature>
<evidence type="ECO:0000313" key="5">
    <source>
        <dbReference type="Proteomes" id="UP000434957"/>
    </source>
</evidence>
<comment type="caution">
    <text evidence="3">The sequence shown here is derived from an EMBL/GenBank/DDBJ whole genome shotgun (WGS) entry which is preliminary data.</text>
</comment>
<name>A0A6A4FBA8_9STRA</name>
<reference evidence="3 5" key="1">
    <citation type="submission" date="2018-08" db="EMBL/GenBank/DDBJ databases">
        <title>Genomic investigation of the strawberry pathogen Phytophthora fragariae indicates pathogenicity is determined by transcriptional variation in three key races.</title>
        <authorList>
            <person name="Adams T.M."/>
            <person name="Armitage A.D."/>
            <person name="Sobczyk M.K."/>
            <person name="Bates H.J."/>
            <person name="Dunwell J.M."/>
            <person name="Nellist C.F."/>
            <person name="Harrison R.J."/>
        </authorList>
    </citation>
    <scope>NUCLEOTIDE SEQUENCE [LARGE SCALE GENOMIC DNA]</scope>
    <source>
        <strain evidence="2 4">SCRP249</strain>
        <strain evidence="3 5">SCRP333</strain>
    </source>
</reference>
<evidence type="ECO:0000313" key="4">
    <source>
        <dbReference type="Proteomes" id="UP000429607"/>
    </source>
</evidence>
<gene>
    <name evidence="2" type="ORF">PR001_g10879</name>
    <name evidence="3" type="ORF">PR003_g11329</name>
</gene>
<feature type="compositionally biased region" description="Basic and acidic residues" evidence="1">
    <location>
        <begin position="141"/>
        <end position="162"/>
    </location>
</feature>
<protein>
    <submittedName>
        <fullName evidence="3">Uncharacterized protein</fullName>
    </submittedName>
</protein>
<evidence type="ECO:0000313" key="3">
    <source>
        <dbReference type="EMBL" id="KAE9338792.1"/>
    </source>
</evidence>
<organism evidence="3 5">
    <name type="scientific">Phytophthora rubi</name>
    <dbReference type="NCBI Taxonomy" id="129364"/>
    <lineage>
        <taxon>Eukaryota</taxon>
        <taxon>Sar</taxon>
        <taxon>Stramenopiles</taxon>
        <taxon>Oomycota</taxon>
        <taxon>Peronosporomycetes</taxon>
        <taxon>Peronosporales</taxon>
        <taxon>Peronosporaceae</taxon>
        <taxon>Phytophthora</taxon>
    </lineage>
</organism>
<proteinExistence type="predicted"/>
<accession>A0A6A4FBA8</accession>
<dbReference type="Proteomes" id="UP000434957">
    <property type="component" value="Unassembled WGS sequence"/>
</dbReference>
<dbReference type="AlphaFoldDB" id="A0A6A4FBA8"/>